<protein>
    <submittedName>
        <fullName evidence="2">Putative DNA metabolism protein</fullName>
    </submittedName>
</protein>
<gene>
    <name evidence="2" type="ORF">HMPREF0731_0451</name>
</gene>
<dbReference type="AlphaFoldDB" id="D5RH92"/>
<dbReference type="RefSeq" id="WP_007003511.1">
    <property type="nucleotide sequence ID" value="NZ_GG770778.1"/>
</dbReference>
<dbReference type="InterPro" id="IPR025404">
    <property type="entry name" value="DUF4130"/>
</dbReference>
<organism evidence="2 3">
    <name type="scientific">Pseudoroseomonas cervicalis ATCC 49957</name>
    <dbReference type="NCBI Taxonomy" id="525371"/>
    <lineage>
        <taxon>Bacteria</taxon>
        <taxon>Pseudomonadati</taxon>
        <taxon>Pseudomonadota</taxon>
        <taxon>Alphaproteobacteria</taxon>
        <taxon>Acetobacterales</taxon>
        <taxon>Roseomonadaceae</taxon>
        <taxon>Roseomonas</taxon>
    </lineage>
</organism>
<accession>D5RH92</accession>
<dbReference type="Pfam" id="PF13566">
    <property type="entry name" value="DUF4130"/>
    <property type="match status" value="1"/>
</dbReference>
<evidence type="ECO:0000313" key="3">
    <source>
        <dbReference type="Proteomes" id="UP000005324"/>
    </source>
</evidence>
<proteinExistence type="predicted"/>
<reference evidence="2 3" key="1">
    <citation type="submission" date="2010-04" db="EMBL/GenBank/DDBJ databases">
        <authorList>
            <person name="Qin X."/>
            <person name="Bachman B."/>
            <person name="Battles P."/>
            <person name="Bell A."/>
            <person name="Bess C."/>
            <person name="Bickham C."/>
            <person name="Chaboub L."/>
            <person name="Chen D."/>
            <person name="Coyle M."/>
            <person name="Deiros D.R."/>
            <person name="Dinh H."/>
            <person name="Forbes L."/>
            <person name="Fowler G."/>
            <person name="Francisco L."/>
            <person name="Fu Q."/>
            <person name="Gubbala S."/>
            <person name="Hale W."/>
            <person name="Han Y."/>
            <person name="Hemphill L."/>
            <person name="Highlander S.K."/>
            <person name="Hirani K."/>
            <person name="Hogues M."/>
            <person name="Jackson L."/>
            <person name="Jakkamsetti A."/>
            <person name="Javaid M."/>
            <person name="Jiang H."/>
            <person name="Korchina V."/>
            <person name="Kovar C."/>
            <person name="Lara F."/>
            <person name="Lee S."/>
            <person name="Mata R."/>
            <person name="Mathew T."/>
            <person name="Moen C."/>
            <person name="Morales K."/>
            <person name="Munidasa M."/>
            <person name="Nazareth L."/>
            <person name="Ngo R."/>
            <person name="Nguyen L."/>
            <person name="Okwuonu G."/>
            <person name="Ongeri F."/>
            <person name="Patil S."/>
            <person name="Petrosino J."/>
            <person name="Pham C."/>
            <person name="Pham P."/>
            <person name="Pu L.-L."/>
            <person name="Puazo M."/>
            <person name="Raj R."/>
            <person name="Reid J."/>
            <person name="Rouhana J."/>
            <person name="Saada N."/>
            <person name="Shang Y."/>
            <person name="Simmons D."/>
            <person name="Thornton R."/>
            <person name="Warren J."/>
            <person name="Weissenberger G."/>
            <person name="Zhang J."/>
            <person name="Zhang L."/>
            <person name="Zhou C."/>
            <person name="Zhu D."/>
            <person name="Muzny D."/>
            <person name="Worley K."/>
            <person name="Gibbs R."/>
        </authorList>
    </citation>
    <scope>NUCLEOTIDE SEQUENCE [LARGE SCALE GENOMIC DNA]</scope>
    <source>
        <strain evidence="2 3">ATCC 49957</strain>
    </source>
</reference>
<dbReference type="InterPro" id="IPR023875">
    <property type="entry name" value="DNA_repair_put"/>
</dbReference>
<evidence type="ECO:0000259" key="1">
    <source>
        <dbReference type="Pfam" id="PF13566"/>
    </source>
</evidence>
<dbReference type="HOGENOM" id="CLU_046101_0_0_5"/>
<dbReference type="EMBL" id="ADVL01000089">
    <property type="protein sequence ID" value="EFH13328.1"/>
    <property type="molecule type" value="Genomic_DNA"/>
</dbReference>
<sequence>MTTVALDGPADVAGWRRAARGLLAAGIPPEAVSWRLPGEVPGLFDGEPTVLPAAASPLVVPRVVLELLERALLHAAPERFALGYALLWAGRERPAVLRDPTDARLARLSAMARAVRRDAHKMHAFLRFREVETEAGLRSVAWFEPEHHIVEAEAGFFQRRFAALRWSILTPLRCAHWDGAAVAFTPGARREDAPAQDAAEELWKVYFASTFNPARLKPAAMKAEMPKKYWKNLPEAAVIPQLMRGAEGRVQAMLGQDFQAPRRRQKAH</sequence>
<evidence type="ECO:0000313" key="2">
    <source>
        <dbReference type="EMBL" id="EFH13328.1"/>
    </source>
</evidence>
<dbReference type="NCBIfam" id="TIGR03915">
    <property type="entry name" value="SAM_7_link_chp"/>
    <property type="match status" value="1"/>
</dbReference>
<dbReference type="OrthoDB" id="5290748at2"/>
<comment type="caution">
    <text evidence="2">The sequence shown here is derived from an EMBL/GenBank/DDBJ whole genome shotgun (WGS) entry which is preliminary data.</text>
</comment>
<name>D5RH92_9PROT</name>
<keyword evidence="3" id="KW-1185">Reference proteome</keyword>
<feature type="domain" description="DUF4130" evidence="1">
    <location>
        <begin position="78"/>
        <end position="235"/>
    </location>
</feature>
<dbReference type="Proteomes" id="UP000005324">
    <property type="component" value="Unassembled WGS sequence"/>
</dbReference>